<dbReference type="SUPFAM" id="SSF90123">
    <property type="entry name" value="ABC transporter transmembrane region"/>
    <property type="match status" value="1"/>
</dbReference>
<feature type="domain" description="ABC transmembrane type-1" evidence="11">
    <location>
        <begin position="19"/>
        <end position="301"/>
    </location>
</feature>
<dbReference type="InterPro" id="IPR027417">
    <property type="entry name" value="P-loop_NTPase"/>
</dbReference>
<evidence type="ECO:0000256" key="5">
    <source>
        <dbReference type="ARBA" id="ARBA00022741"/>
    </source>
</evidence>
<dbReference type="InterPro" id="IPR011527">
    <property type="entry name" value="ABC1_TM_dom"/>
</dbReference>
<evidence type="ECO:0000256" key="7">
    <source>
        <dbReference type="ARBA" id="ARBA00022989"/>
    </source>
</evidence>
<reference evidence="12 13" key="1">
    <citation type="journal article" date="2015" name="Genome Announc.">
        <title>Expanding the biotechnology potential of lactobacilli through comparative genomics of 213 strains and associated genera.</title>
        <authorList>
            <person name="Sun Z."/>
            <person name="Harris H.M."/>
            <person name="McCann A."/>
            <person name="Guo C."/>
            <person name="Argimon S."/>
            <person name="Zhang W."/>
            <person name="Yang X."/>
            <person name="Jeffery I.B."/>
            <person name="Cooney J.C."/>
            <person name="Kagawa T.F."/>
            <person name="Liu W."/>
            <person name="Song Y."/>
            <person name="Salvetti E."/>
            <person name="Wrobel A."/>
            <person name="Rasinkangas P."/>
            <person name="Parkhill J."/>
            <person name="Rea M.C."/>
            <person name="O'Sullivan O."/>
            <person name="Ritari J."/>
            <person name="Douillard F.P."/>
            <person name="Paul Ross R."/>
            <person name="Yang R."/>
            <person name="Briner A.E."/>
            <person name="Felis G.E."/>
            <person name="de Vos W.M."/>
            <person name="Barrangou R."/>
            <person name="Klaenhammer T.R."/>
            <person name="Caufield P.W."/>
            <person name="Cui Y."/>
            <person name="Zhang H."/>
            <person name="O'Toole P.W."/>
        </authorList>
    </citation>
    <scope>NUCLEOTIDE SEQUENCE [LARGE SCALE GENOMIC DNA]</scope>
    <source>
        <strain evidence="12 13">DSM 20719</strain>
    </source>
</reference>
<gene>
    <name evidence="12" type="ORF">FC90_GL000675</name>
</gene>
<sequence>MNNFQWVWQYVKANRKKIVLALSLFIISTGLILVNPYIMGLIVDQVIDAHQDALLVPLLVLMIGITVVRTVTRYLYQILVEQTGQNAIFDLRESMYAKLHELDFDFFNHTRVGDIMTRMTGDTDAIRHFISWVSYQILECVFYFIVSIIVMITINWQLTLALVVVTPVIYILTQAMAKAQHPVFFAIRQSFSRLNSMVEENISGNRIVKSLVREDYEIAKFSAHNADYKQQNMAAAKVSKRFLPWQDGIANSLNVIALIFGGYLVIQNKMTLGDLIVFNGYLWMLNQPMRMSGWLINDTERFLASCVKIRQMLATKPAIQPKSADQTKRIRGNVMFDHVSFHFQDDPDNAILADISFTAKAGQTIGIIGETGSGKTTLINLISRFYDASTGQVLIDGRDIREYAPRQLRDNISMVMQDVFLFSNSIKENIAFGRPQMARDLIQTVAQVADADEFIERMPEGYETIVGERGVGLSGGQKQRISLARALAKDPAILILDDTTSAVDMETETKIQHELAKMMTKKTTFIIANRISSVRDADLILLLEKGRVVESGTHTELMRRHGQYYEVFQKQLGLEKGEQIGTAK</sequence>
<comment type="caution">
    <text evidence="12">The sequence shown here is derived from an EMBL/GenBank/DDBJ whole genome shotgun (WGS) entry which is preliminary data.</text>
</comment>
<dbReference type="EMBL" id="AYZB01000003">
    <property type="protein sequence ID" value="KRM24198.1"/>
    <property type="molecule type" value="Genomic_DNA"/>
</dbReference>
<evidence type="ECO:0000313" key="12">
    <source>
        <dbReference type="EMBL" id="KRM24198.1"/>
    </source>
</evidence>
<keyword evidence="8 9" id="KW-0472">Membrane</keyword>
<dbReference type="InterPro" id="IPR003439">
    <property type="entry name" value="ABC_transporter-like_ATP-bd"/>
</dbReference>
<dbReference type="Gene3D" id="1.20.1560.10">
    <property type="entry name" value="ABC transporter type 1, transmembrane domain"/>
    <property type="match status" value="1"/>
</dbReference>
<feature type="transmembrane region" description="Helical" evidence="9">
    <location>
        <begin position="18"/>
        <end position="42"/>
    </location>
</feature>
<dbReference type="CDD" id="cd18542">
    <property type="entry name" value="ABC_6TM_YknU_like"/>
    <property type="match status" value="1"/>
</dbReference>
<feature type="transmembrane region" description="Helical" evidence="9">
    <location>
        <begin position="248"/>
        <end position="266"/>
    </location>
</feature>
<proteinExistence type="predicted"/>
<dbReference type="SMART" id="SM00382">
    <property type="entry name" value="AAA"/>
    <property type="match status" value="1"/>
</dbReference>
<evidence type="ECO:0000256" key="1">
    <source>
        <dbReference type="ARBA" id="ARBA00004651"/>
    </source>
</evidence>
<feature type="domain" description="ABC transporter" evidence="10">
    <location>
        <begin position="334"/>
        <end position="570"/>
    </location>
</feature>
<feature type="transmembrane region" description="Helical" evidence="9">
    <location>
        <begin position="158"/>
        <end position="177"/>
    </location>
</feature>
<dbReference type="PROSITE" id="PS00211">
    <property type="entry name" value="ABC_TRANSPORTER_1"/>
    <property type="match status" value="1"/>
</dbReference>
<keyword evidence="3" id="KW-1003">Cell membrane</keyword>
<feature type="transmembrane region" description="Helical" evidence="9">
    <location>
        <begin position="54"/>
        <end position="76"/>
    </location>
</feature>
<dbReference type="PROSITE" id="PS50929">
    <property type="entry name" value="ABC_TM1F"/>
    <property type="match status" value="1"/>
</dbReference>
<dbReference type="InterPro" id="IPR036640">
    <property type="entry name" value="ABC1_TM_sf"/>
</dbReference>
<dbReference type="FunFam" id="3.40.50.300:FF:000221">
    <property type="entry name" value="Multidrug ABC transporter ATP-binding protein"/>
    <property type="match status" value="1"/>
</dbReference>
<evidence type="ECO:0000259" key="10">
    <source>
        <dbReference type="PROSITE" id="PS50893"/>
    </source>
</evidence>
<evidence type="ECO:0000256" key="8">
    <source>
        <dbReference type="ARBA" id="ARBA00023136"/>
    </source>
</evidence>
<accession>A0AA89I3B5</accession>
<dbReference type="PROSITE" id="PS50893">
    <property type="entry name" value="ABC_TRANSPORTER_2"/>
    <property type="match status" value="1"/>
</dbReference>
<evidence type="ECO:0000313" key="13">
    <source>
        <dbReference type="Proteomes" id="UP000050823"/>
    </source>
</evidence>
<dbReference type="PANTHER" id="PTHR43394:SF1">
    <property type="entry name" value="ATP-BINDING CASSETTE SUB-FAMILY B MEMBER 10, MITOCHONDRIAL"/>
    <property type="match status" value="1"/>
</dbReference>
<evidence type="ECO:0000256" key="3">
    <source>
        <dbReference type="ARBA" id="ARBA00022475"/>
    </source>
</evidence>
<keyword evidence="7 9" id="KW-1133">Transmembrane helix</keyword>
<keyword evidence="2" id="KW-0813">Transport</keyword>
<organism evidence="12 13">
    <name type="scientific">Latilactobacillus graminis DSM 20719</name>
    <dbReference type="NCBI Taxonomy" id="1423752"/>
    <lineage>
        <taxon>Bacteria</taxon>
        <taxon>Bacillati</taxon>
        <taxon>Bacillota</taxon>
        <taxon>Bacilli</taxon>
        <taxon>Lactobacillales</taxon>
        <taxon>Lactobacillaceae</taxon>
        <taxon>Latilactobacillus</taxon>
    </lineage>
</organism>
<dbReference type="Gene3D" id="3.40.50.300">
    <property type="entry name" value="P-loop containing nucleotide triphosphate hydrolases"/>
    <property type="match status" value="1"/>
</dbReference>
<protein>
    <submittedName>
        <fullName evidence="12">ABC transporter</fullName>
    </submittedName>
</protein>
<dbReference type="InterPro" id="IPR017871">
    <property type="entry name" value="ABC_transporter-like_CS"/>
</dbReference>
<dbReference type="Proteomes" id="UP000050823">
    <property type="component" value="Unassembled WGS sequence"/>
</dbReference>
<dbReference type="InterPro" id="IPR003593">
    <property type="entry name" value="AAA+_ATPase"/>
</dbReference>
<evidence type="ECO:0000256" key="6">
    <source>
        <dbReference type="ARBA" id="ARBA00022840"/>
    </source>
</evidence>
<evidence type="ECO:0000256" key="4">
    <source>
        <dbReference type="ARBA" id="ARBA00022692"/>
    </source>
</evidence>
<dbReference type="Pfam" id="PF00664">
    <property type="entry name" value="ABC_membrane"/>
    <property type="match status" value="1"/>
</dbReference>
<dbReference type="RefSeq" id="WP_057907585.1">
    <property type="nucleotide sequence ID" value="NZ_AYZB01000003.1"/>
</dbReference>
<evidence type="ECO:0000256" key="9">
    <source>
        <dbReference type="SAM" id="Phobius"/>
    </source>
</evidence>
<dbReference type="GO" id="GO:0015421">
    <property type="term" value="F:ABC-type oligopeptide transporter activity"/>
    <property type="evidence" value="ECO:0007669"/>
    <property type="project" value="TreeGrafter"/>
</dbReference>
<name>A0AA89I3B5_9LACO</name>
<keyword evidence="4 9" id="KW-0812">Transmembrane</keyword>
<dbReference type="GO" id="GO:0005524">
    <property type="term" value="F:ATP binding"/>
    <property type="evidence" value="ECO:0007669"/>
    <property type="project" value="UniProtKB-KW"/>
</dbReference>
<feature type="transmembrane region" description="Helical" evidence="9">
    <location>
        <begin position="129"/>
        <end position="152"/>
    </location>
</feature>
<comment type="subcellular location">
    <subcellularLocation>
        <location evidence="1">Cell membrane</location>
        <topology evidence="1">Multi-pass membrane protein</topology>
    </subcellularLocation>
</comment>
<keyword evidence="5" id="KW-0547">Nucleotide-binding</keyword>
<dbReference type="AlphaFoldDB" id="A0AA89I3B5"/>
<dbReference type="InterPro" id="IPR039421">
    <property type="entry name" value="Type_1_exporter"/>
</dbReference>
<dbReference type="PANTHER" id="PTHR43394">
    <property type="entry name" value="ATP-DEPENDENT PERMEASE MDL1, MITOCHONDRIAL"/>
    <property type="match status" value="1"/>
</dbReference>
<evidence type="ECO:0000256" key="2">
    <source>
        <dbReference type="ARBA" id="ARBA00022448"/>
    </source>
</evidence>
<keyword evidence="6" id="KW-0067">ATP-binding</keyword>
<dbReference type="GO" id="GO:0016887">
    <property type="term" value="F:ATP hydrolysis activity"/>
    <property type="evidence" value="ECO:0007669"/>
    <property type="project" value="InterPro"/>
</dbReference>
<evidence type="ECO:0000259" key="11">
    <source>
        <dbReference type="PROSITE" id="PS50929"/>
    </source>
</evidence>
<dbReference type="GO" id="GO:0005886">
    <property type="term" value="C:plasma membrane"/>
    <property type="evidence" value="ECO:0007669"/>
    <property type="project" value="UniProtKB-SubCell"/>
</dbReference>
<dbReference type="SUPFAM" id="SSF52540">
    <property type="entry name" value="P-loop containing nucleoside triphosphate hydrolases"/>
    <property type="match status" value="1"/>
</dbReference>
<dbReference type="Pfam" id="PF00005">
    <property type="entry name" value="ABC_tran"/>
    <property type="match status" value="1"/>
</dbReference>